<evidence type="ECO:0000313" key="1">
    <source>
        <dbReference type="EMBL" id="KAK8492148.1"/>
    </source>
</evidence>
<dbReference type="InterPro" id="IPR011598">
    <property type="entry name" value="bHLH_dom"/>
</dbReference>
<accession>A0ABR2AG66</accession>
<dbReference type="CDD" id="cd11448">
    <property type="entry name" value="bHLH_AtFAMA_like"/>
    <property type="match status" value="1"/>
</dbReference>
<dbReference type="PANTHER" id="PTHR11969">
    <property type="entry name" value="MAX DIMERIZATION, MAD"/>
    <property type="match status" value="1"/>
</dbReference>
<dbReference type="EMBL" id="JBBPBM010000738">
    <property type="protein sequence ID" value="KAK8492148.1"/>
    <property type="molecule type" value="Genomic_DNA"/>
</dbReference>
<name>A0ABR2AG66_9ROSI</name>
<dbReference type="Gene3D" id="4.10.280.10">
    <property type="entry name" value="Helix-loop-helix DNA-binding domain"/>
    <property type="match status" value="1"/>
</dbReference>
<dbReference type="Proteomes" id="UP001472677">
    <property type="component" value="Unassembled WGS sequence"/>
</dbReference>
<dbReference type="SMART" id="SM00353">
    <property type="entry name" value="HLH"/>
    <property type="match status" value="1"/>
</dbReference>
<reference evidence="1 2" key="1">
    <citation type="journal article" date="2024" name="G3 (Bethesda)">
        <title>Genome assembly of Hibiscus sabdariffa L. provides insights into metabolisms of medicinal natural products.</title>
        <authorList>
            <person name="Kim T."/>
        </authorList>
    </citation>
    <scope>NUCLEOTIDE SEQUENCE [LARGE SCALE GENOMIC DNA]</scope>
    <source>
        <strain evidence="1">TK-2024</strain>
        <tissue evidence="1">Old leaves</tissue>
    </source>
</reference>
<sequence>MALEAVVYPQDPFTSYVFDDFTTVGGGAFLGIFDNSTNWDSSSTHSIMQHAYSSPEICTVDQSFPAARVTFPPLTEPPASATTMAATNNRRKRRRTRSSKNKEELENQRMTHITVERNRRKQMNQYLAVLKSLMPSSYVQRGDQASIIGGAIDFVKELEQQLQSMEAHRRTTTQQQPEHNGCHASPFAEFFTFPQFSTNATLCCSNNRQPTAVESAADIEVTMVETHANVKILSKKRPRQLLKLVAGMQGLGLAVLHLNVTTMKEMALYSISVKVEEGCHLKTVDEIAGAVNQMLGRIQEEAAF</sequence>
<evidence type="ECO:0000313" key="2">
    <source>
        <dbReference type="Proteomes" id="UP001472677"/>
    </source>
</evidence>
<keyword evidence="2" id="KW-1185">Reference proteome</keyword>
<dbReference type="PROSITE" id="PS50888">
    <property type="entry name" value="BHLH"/>
    <property type="match status" value="1"/>
</dbReference>
<dbReference type="Pfam" id="PF00010">
    <property type="entry name" value="HLH"/>
    <property type="match status" value="1"/>
</dbReference>
<dbReference type="SUPFAM" id="SSF47459">
    <property type="entry name" value="HLH, helix-loop-helix DNA-binding domain"/>
    <property type="match status" value="1"/>
</dbReference>
<proteinExistence type="predicted"/>
<protein>
    <submittedName>
        <fullName evidence="1">Uncharacterized protein</fullName>
    </submittedName>
</protein>
<dbReference type="InterPro" id="IPR036638">
    <property type="entry name" value="HLH_DNA-bd_sf"/>
</dbReference>
<organism evidence="1 2">
    <name type="scientific">Hibiscus sabdariffa</name>
    <name type="common">roselle</name>
    <dbReference type="NCBI Taxonomy" id="183260"/>
    <lineage>
        <taxon>Eukaryota</taxon>
        <taxon>Viridiplantae</taxon>
        <taxon>Streptophyta</taxon>
        <taxon>Embryophyta</taxon>
        <taxon>Tracheophyta</taxon>
        <taxon>Spermatophyta</taxon>
        <taxon>Magnoliopsida</taxon>
        <taxon>eudicotyledons</taxon>
        <taxon>Gunneridae</taxon>
        <taxon>Pentapetalae</taxon>
        <taxon>rosids</taxon>
        <taxon>malvids</taxon>
        <taxon>Malvales</taxon>
        <taxon>Malvaceae</taxon>
        <taxon>Malvoideae</taxon>
        <taxon>Hibiscus</taxon>
    </lineage>
</organism>
<dbReference type="Pfam" id="PF22754">
    <property type="entry name" value="bHLH-TF_ACT-like_plant"/>
    <property type="match status" value="1"/>
</dbReference>
<dbReference type="InterPro" id="IPR054502">
    <property type="entry name" value="bHLH-TF_ACT-like_plant"/>
</dbReference>
<dbReference type="PANTHER" id="PTHR11969:SF82">
    <property type="entry name" value="TRANSCRIPTION FACTOR BHLH96"/>
    <property type="match status" value="1"/>
</dbReference>
<gene>
    <name evidence="1" type="ORF">V6N12_016910</name>
</gene>
<comment type="caution">
    <text evidence="1">The sequence shown here is derived from an EMBL/GenBank/DDBJ whole genome shotgun (WGS) entry which is preliminary data.</text>
</comment>